<name>A0A0K2DSY7_HAECO</name>
<dbReference type="InterPro" id="IPR001283">
    <property type="entry name" value="CRISP-related"/>
</dbReference>
<evidence type="ECO:0000313" key="3">
    <source>
        <dbReference type="EMBL" id="ALA23431.1"/>
    </source>
</evidence>
<dbReference type="GO" id="GO:0005576">
    <property type="term" value="C:extracellular region"/>
    <property type="evidence" value="ECO:0007669"/>
    <property type="project" value="InterPro"/>
</dbReference>
<dbReference type="InterPro" id="IPR035940">
    <property type="entry name" value="CAP_sf"/>
</dbReference>
<dbReference type="PRINTS" id="PR00838">
    <property type="entry name" value="V5ALLERGEN"/>
</dbReference>
<dbReference type="Gene3D" id="3.40.33.10">
    <property type="entry name" value="CAP"/>
    <property type="match status" value="2"/>
</dbReference>
<reference evidence="3" key="1">
    <citation type="journal article" date="2015" name="Biotechnol. Adv.">
        <title>The barber's pole worm CAP protein superfamily - A basis for fundamental discovery and biotechnology advances.</title>
        <authorList>
            <person name="Mohandas N."/>
            <person name="Young N.D."/>
            <person name="Jabbar A."/>
            <person name="Korhonen P.K."/>
            <person name="Koehler A.V."/>
            <person name="Amani P."/>
            <person name="Hall R.S."/>
            <person name="Sternberg P.W."/>
            <person name="Jex A.R."/>
            <person name="Hofmann A."/>
            <person name="Gasser R.B."/>
        </authorList>
    </citation>
    <scope>NUCLEOTIDE SEQUENCE</scope>
    <source>
        <strain evidence="3">Haecon-5</strain>
    </source>
</reference>
<dbReference type="PROSITE" id="PS01009">
    <property type="entry name" value="CRISP_1"/>
    <property type="match status" value="1"/>
</dbReference>
<keyword evidence="1" id="KW-0732">Signal</keyword>
<dbReference type="InterPro" id="IPR014044">
    <property type="entry name" value="CAP_dom"/>
</dbReference>
<feature type="domain" description="SCP" evidence="2">
    <location>
        <begin position="38"/>
        <end position="190"/>
    </location>
</feature>
<feature type="chain" id="PRO_5005475223" evidence="1">
    <location>
        <begin position="25"/>
        <end position="429"/>
    </location>
</feature>
<dbReference type="SMART" id="SM00198">
    <property type="entry name" value="SCP"/>
    <property type="match status" value="2"/>
</dbReference>
<evidence type="ECO:0000256" key="1">
    <source>
        <dbReference type="SAM" id="SignalP"/>
    </source>
</evidence>
<protein>
    <submittedName>
        <fullName evidence="3">Cap-38</fullName>
    </submittedName>
</protein>
<dbReference type="CDD" id="cd05380">
    <property type="entry name" value="CAP_euk"/>
    <property type="match status" value="2"/>
</dbReference>
<evidence type="ECO:0000259" key="2">
    <source>
        <dbReference type="SMART" id="SM00198"/>
    </source>
</evidence>
<feature type="signal peptide" evidence="1">
    <location>
        <begin position="1"/>
        <end position="24"/>
    </location>
</feature>
<dbReference type="SUPFAM" id="SSF55797">
    <property type="entry name" value="PR-1-like"/>
    <property type="match status" value="2"/>
</dbReference>
<proteinExistence type="evidence at transcript level"/>
<dbReference type="Pfam" id="PF00188">
    <property type="entry name" value="CAP"/>
    <property type="match status" value="2"/>
</dbReference>
<organism evidence="3">
    <name type="scientific">Haemonchus contortus</name>
    <name type="common">Barber pole worm</name>
    <dbReference type="NCBI Taxonomy" id="6289"/>
    <lineage>
        <taxon>Eukaryota</taxon>
        <taxon>Metazoa</taxon>
        <taxon>Ecdysozoa</taxon>
        <taxon>Nematoda</taxon>
        <taxon>Chromadorea</taxon>
        <taxon>Rhabditida</taxon>
        <taxon>Rhabditina</taxon>
        <taxon>Rhabditomorpha</taxon>
        <taxon>Strongyloidea</taxon>
        <taxon>Trichostrongylidae</taxon>
        <taxon>Haemonchus</taxon>
    </lineage>
</organism>
<dbReference type="PRINTS" id="PR00837">
    <property type="entry name" value="V5TPXLIKE"/>
</dbReference>
<dbReference type="PANTHER" id="PTHR10334">
    <property type="entry name" value="CYSTEINE-RICH SECRETORY PROTEIN-RELATED"/>
    <property type="match status" value="1"/>
</dbReference>
<dbReference type="InterPro" id="IPR018244">
    <property type="entry name" value="Allrgn_V5/Tpx1_CS"/>
</dbReference>
<feature type="domain" description="SCP" evidence="2">
    <location>
        <begin position="241"/>
        <end position="400"/>
    </location>
</feature>
<accession>A0A0K2DSY7</accession>
<dbReference type="AlphaFoldDB" id="A0A0K2DSY7"/>
<sequence length="429" mass="46996">MKTSFSFLITMIFALSTCSLFAYARKRAVCANKEMSDAIRSLILDFHNDARRRVAKGQEPNKVGMLNPAKNMYKLEWDCTMEQQAQDAIVNCPGTLGTWPNTAQNIMRWSTSGRFSNPIAQVKSSLDNWWGEFKKVGVSDAENRYTTGALYNFANMVFSETSKIGCAYKICGGTTLVFTCLYNGIGYVSGEPMWETGTACSTGSDCTTFPNSGCDDGLCTKGTPVPETNNMCPSNSGMTDSVRRKFLDMHNQYRSSLARGLEPDGFGGNAPKAARMLKMVYDCSAEATAMKHASKCTLRHSKSSERPGLGENVFETTALKLDKVKAAAQASKLWWDELKEYGVGPSNNLTAALFYRPNTKIGHYTQMAWETSYRLGCAIAHCPSFTYGVCHYGPAGNIINRLIYTIGNPCTGCPGSYTCSVSEGLCNVV</sequence>
<dbReference type="InterPro" id="IPR002413">
    <property type="entry name" value="V5_allergen-like"/>
</dbReference>
<dbReference type="EMBL" id="KT361532">
    <property type="protein sequence ID" value="ALA23431.1"/>
    <property type="molecule type" value="mRNA"/>
</dbReference>